<keyword evidence="5 6" id="KW-0472">Membrane</keyword>
<evidence type="ECO:0000256" key="5">
    <source>
        <dbReference type="ARBA" id="ARBA00023136"/>
    </source>
</evidence>
<dbReference type="InterPro" id="IPR037185">
    <property type="entry name" value="EmrE-like"/>
</dbReference>
<evidence type="ECO:0000256" key="4">
    <source>
        <dbReference type="ARBA" id="ARBA00022989"/>
    </source>
</evidence>
<keyword evidence="4 6" id="KW-1133">Transmembrane helix</keyword>
<feature type="transmembrane region" description="Helical" evidence="6">
    <location>
        <begin position="262"/>
        <end position="279"/>
    </location>
</feature>
<name>A0ABY4W562_9PROT</name>
<feature type="transmembrane region" description="Helical" evidence="6">
    <location>
        <begin position="200"/>
        <end position="218"/>
    </location>
</feature>
<feature type="transmembrane region" description="Helical" evidence="6">
    <location>
        <begin position="146"/>
        <end position="164"/>
    </location>
</feature>
<comment type="similarity">
    <text evidence="2">Belongs to the drug/metabolite transporter (DMT) superfamily. 10 TMS drug/metabolite exporter (DME) (TC 2.A.7.3) family.</text>
</comment>
<evidence type="ECO:0000256" key="2">
    <source>
        <dbReference type="ARBA" id="ARBA00009853"/>
    </source>
</evidence>
<evidence type="ECO:0000259" key="7">
    <source>
        <dbReference type="Pfam" id="PF00892"/>
    </source>
</evidence>
<protein>
    <submittedName>
        <fullName evidence="8">DMT family transporter</fullName>
    </submittedName>
</protein>
<evidence type="ECO:0000256" key="6">
    <source>
        <dbReference type="SAM" id="Phobius"/>
    </source>
</evidence>
<proteinExistence type="inferred from homology"/>
<organism evidence="8 9">
    <name type="scientific">Sneathiella marina</name>
    <dbReference type="NCBI Taxonomy" id="2950108"/>
    <lineage>
        <taxon>Bacteria</taxon>
        <taxon>Pseudomonadati</taxon>
        <taxon>Pseudomonadota</taxon>
        <taxon>Alphaproteobacteria</taxon>
        <taxon>Sneathiellales</taxon>
        <taxon>Sneathiellaceae</taxon>
        <taxon>Sneathiella</taxon>
    </lineage>
</organism>
<evidence type="ECO:0000313" key="9">
    <source>
        <dbReference type="Proteomes" id="UP001056291"/>
    </source>
</evidence>
<dbReference type="Gene3D" id="1.10.3730.20">
    <property type="match status" value="2"/>
</dbReference>
<accession>A0ABY4W562</accession>
<feature type="transmembrane region" description="Helical" evidence="6">
    <location>
        <begin position="26"/>
        <end position="42"/>
    </location>
</feature>
<evidence type="ECO:0000313" key="8">
    <source>
        <dbReference type="EMBL" id="USG61981.1"/>
    </source>
</evidence>
<comment type="subcellular location">
    <subcellularLocation>
        <location evidence="1">Membrane</location>
        <topology evidence="1">Multi-pass membrane protein</topology>
    </subcellularLocation>
</comment>
<dbReference type="Proteomes" id="UP001056291">
    <property type="component" value="Chromosome"/>
</dbReference>
<feature type="transmembrane region" description="Helical" evidence="6">
    <location>
        <begin position="285"/>
        <end position="302"/>
    </location>
</feature>
<feature type="transmembrane region" description="Helical" evidence="6">
    <location>
        <begin position="118"/>
        <end position="137"/>
    </location>
</feature>
<gene>
    <name evidence="8" type="ORF">NBZ79_03205</name>
</gene>
<dbReference type="InterPro" id="IPR000620">
    <property type="entry name" value="EamA_dom"/>
</dbReference>
<dbReference type="Pfam" id="PF00892">
    <property type="entry name" value="EamA"/>
    <property type="match status" value="2"/>
</dbReference>
<keyword evidence="9" id="KW-1185">Reference proteome</keyword>
<evidence type="ECO:0000256" key="3">
    <source>
        <dbReference type="ARBA" id="ARBA00022692"/>
    </source>
</evidence>
<dbReference type="EMBL" id="CP098747">
    <property type="protein sequence ID" value="USG61981.1"/>
    <property type="molecule type" value="Genomic_DNA"/>
</dbReference>
<dbReference type="SUPFAM" id="SSF103481">
    <property type="entry name" value="Multidrug resistance efflux transporter EmrE"/>
    <property type="match status" value="2"/>
</dbReference>
<feature type="domain" description="EamA" evidence="7">
    <location>
        <begin position="171"/>
        <end position="296"/>
    </location>
</feature>
<feature type="domain" description="EamA" evidence="7">
    <location>
        <begin position="28"/>
        <end position="160"/>
    </location>
</feature>
<sequence length="309" mass="33255">MLYGGIPVSWQLAAAFQLRITLTMNNLRGAILMVSAMAAFALEDMFFKAASQSIPVGQALIIFGLGGMLIFMLLTKLRGEVIFHPEILSRAILIRSVCEVTGRLFFALAIALTPLSSASAILQATPLVVAVGAILFFRETVGWHRWCSIIAGFIGVLLILRPGLSGFEPASLFAVLGTLGFAGRDLATRAASHSLSNMQLGIYGFFMLIIAGLILLVWTGPMVTPAPAQWLQLAGVIFTGIIAYYALTAAMRTGELSVVAPFRYTRLVFAMVLGVLIFGERPDGITLLGSAIVVLSGIYTILRERKQRS</sequence>
<evidence type="ECO:0000256" key="1">
    <source>
        <dbReference type="ARBA" id="ARBA00004141"/>
    </source>
</evidence>
<dbReference type="PANTHER" id="PTHR22911:SF6">
    <property type="entry name" value="SOLUTE CARRIER FAMILY 35 MEMBER G1"/>
    <property type="match status" value="1"/>
</dbReference>
<dbReference type="PANTHER" id="PTHR22911">
    <property type="entry name" value="ACYL-MALONYL CONDENSING ENZYME-RELATED"/>
    <property type="match status" value="1"/>
</dbReference>
<keyword evidence="3 6" id="KW-0812">Transmembrane</keyword>
<reference evidence="8" key="1">
    <citation type="submission" date="2022-06" db="EMBL/GenBank/DDBJ databases">
        <title>Sneathiella actinostolidae sp. nov., isolated from a sea anemonein the Western Pacific Ocean.</title>
        <authorList>
            <person name="Wei M.J."/>
        </authorList>
    </citation>
    <scope>NUCLEOTIDE SEQUENCE</scope>
    <source>
        <strain evidence="8">PHK-P5</strain>
    </source>
</reference>
<feature type="transmembrane region" description="Helical" evidence="6">
    <location>
        <begin position="54"/>
        <end position="75"/>
    </location>
</feature>
<feature type="transmembrane region" description="Helical" evidence="6">
    <location>
        <begin position="230"/>
        <end position="250"/>
    </location>
</feature>
<feature type="transmembrane region" description="Helical" evidence="6">
    <location>
        <begin position="170"/>
        <end position="188"/>
    </location>
</feature>